<name>A0A941AKN8_9ACTN</name>
<proteinExistence type="predicted"/>
<comment type="caution">
    <text evidence="3">The sequence shown here is derived from an EMBL/GenBank/DDBJ whole genome shotgun (WGS) entry which is preliminary data.</text>
</comment>
<reference evidence="3" key="1">
    <citation type="submission" date="2021-02" db="EMBL/GenBank/DDBJ databases">
        <title>Draft genome sequence of Microbispora sp. RL4-1S isolated from rice leaves in Thailand.</title>
        <authorList>
            <person name="Muangham S."/>
            <person name="Duangmal K."/>
        </authorList>
    </citation>
    <scope>NUCLEOTIDE SEQUENCE</scope>
    <source>
        <strain evidence="3">RL4-1S</strain>
    </source>
</reference>
<dbReference type="InterPro" id="IPR050073">
    <property type="entry name" value="2-IPM_HCS-like"/>
</dbReference>
<evidence type="ECO:0000256" key="1">
    <source>
        <dbReference type="ARBA" id="ARBA00023211"/>
    </source>
</evidence>
<evidence type="ECO:0000259" key="2">
    <source>
        <dbReference type="PROSITE" id="PS50991"/>
    </source>
</evidence>
<dbReference type="Pfam" id="PF00682">
    <property type="entry name" value="HMGL-like"/>
    <property type="match status" value="1"/>
</dbReference>
<dbReference type="InterPro" id="IPR000891">
    <property type="entry name" value="PYR_CT"/>
</dbReference>
<dbReference type="AlphaFoldDB" id="A0A941AKN8"/>
<keyword evidence="1" id="KW-0464">Manganese</keyword>
<dbReference type="RefSeq" id="WP_210156746.1">
    <property type="nucleotide sequence ID" value="NZ_JAFCNB010000008.1"/>
</dbReference>
<dbReference type="PROSITE" id="PS50991">
    <property type="entry name" value="PYR_CT"/>
    <property type="match status" value="1"/>
</dbReference>
<protein>
    <recommendedName>
        <fullName evidence="2">Pyruvate carboxyltransferase domain-containing protein</fullName>
    </recommendedName>
</protein>
<gene>
    <name evidence="3" type="ORF">JOL79_16755</name>
</gene>
<evidence type="ECO:0000313" key="4">
    <source>
        <dbReference type="Proteomes" id="UP000674234"/>
    </source>
</evidence>
<dbReference type="GO" id="GO:0009098">
    <property type="term" value="P:L-leucine biosynthetic process"/>
    <property type="evidence" value="ECO:0007669"/>
    <property type="project" value="TreeGrafter"/>
</dbReference>
<sequence>MSAYPPASRENLIGFPANGPLILDVTLRDGGYVNKHSWTLAEAVSIVRAVDAARVPYVEVGYLGAANGGRLAPSSRCEPDYLGALRAEVAHTRLAVMVRPPQVSPERIVDLREHGVEMLRIVVPGGDVTGVRHYFEAAREAGLAVVANLTHISRVRPEELAERARLCAEAGAELVYLADSNGSLYPSDVKERVEKTAAGCPVPLGFHPHNNLGLAFINSCVAVDAGVSAVDASIGGIGKGGGNLPLELVVGHYVRQAGADYRVEPLLQERSTYSARLRMLSDGTSHSLVAGLLDVSLDQAGALEEQAALNGYDAVLRSGI</sequence>
<dbReference type="Gene3D" id="3.20.20.70">
    <property type="entry name" value="Aldolase class I"/>
    <property type="match status" value="1"/>
</dbReference>
<keyword evidence="4" id="KW-1185">Reference proteome</keyword>
<organism evidence="3 4">
    <name type="scientific">Microbispora oryzae</name>
    <dbReference type="NCBI Taxonomy" id="2806554"/>
    <lineage>
        <taxon>Bacteria</taxon>
        <taxon>Bacillati</taxon>
        <taxon>Actinomycetota</taxon>
        <taxon>Actinomycetes</taxon>
        <taxon>Streptosporangiales</taxon>
        <taxon>Streptosporangiaceae</taxon>
        <taxon>Microbispora</taxon>
    </lineage>
</organism>
<dbReference type="PANTHER" id="PTHR10277">
    <property type="entry name" value="HOMOCITRATE SYNTHASE-RELATED"/>
    <property type="match status" value="1"/>
</dbReference>
<dbReference type="GO" id="GO:0003852">
    <property type="term" value="F:2-isopropylmalate synthase activity"/>
    <property type="evidence" value="ECO:0007669"/>
    <property type="project" value="TreeGrafter"/>
</dbReference>
<dbReference type="SUPFAM" id="SSF51569">
    <property type="entry name" value="Aldolase"/>
    <property type="match status" value="1"/>
</dbReference>
<accession>A0A941AKN8</accession>
<dbReference type="PANTHER" id="PTHR10277:SF9">
    <property type="entry name" value="2-ISOPROPYLMALATE SYNTHASE 1, CHLOROPLASTIC-RELATED"/>
    <property type="match status" value="1"/>
</dbReference>
<dbReference type="EMBL" id="JAFCNB010000008">
    <property type="protein sequence ID" value="MBP2705463.1"/>
    <property type="molecule type" value="Genomic_DNA"/>
</dbReference>
<evidence type="ECO:0000313" key="3">
    <source>
        <dbReference type="EMBL" id="MBP2705463.1"/>
    </source>
</evidence>
<dbReference type="Proteomes" id="UP000674234">
    <property type="component" value="Unassembled WGS sequence"/>
</dbReference>
<feature type="domain" description="Pyruvate carboxyltransferase" evidence="2">
    <location>
        <begin position="20"/>
        <end position="269"/>
    </location>
</feature>
<dbReference type="InterPro" id="IPR013785">
    <property type="entry name" value="Aldolase_TIM"/>
</dbReference>